<dbReference type="GO" id="GO:0016530">
    <property type="term" value="F:metallochaperone activity"/>
    <property type="evidence" value="ECO:0007669"/>
    <property type="project" value="TreeGrafter"/>
</dbReference>
<evidence type="ECO:0000313" key="4">
    <source>
        <dbReference type="Proteomes" id="UP000185663"/>
    </source>
</evidence>
<dbReference type="NCBIfam" id="TIGR00684">
    <property type="entry name" value="narJ"/>
    <property type="match status" value="1"/>
</dbReference>
<dbReference type="SUPFAM" id="SSF89155">
    <property type="entry name" value="TorD-like"/>
    <property type="match status" value="1"/>
</dbReference>
<evidence type="ECO:0000256" key="2">
    <source>
        <dbReference type="SAM" id="MobiDB-lite"/>
    </source>
</evidence>
<dbReference type="Pfam" id="PF02613">
    <property type="entry name" value="Nitrate_red_del"/>
    <property type="match status" value="1"/>
</dbReference>
<evidence type="ECO:0000256" key="1">
    <source>
        <dbReference type="ARBA" id="ARBA00023063"/>
    </source>
</evidence>
<reference evidence="3 4" key="1">
    <citation type="submission" date="2016-10" db="EMBL/GenBank/DDBJ databases">
        <authorList>
            <person name="de Groot N.N."/>
        </authorList>
    </citation>
    <scope>NUCLEOTIDE SEQUENCE [LARGE SCALE GENOMIC DNA]</scope>
    <source>
        <strain evidence="3 4">DSM 22126</strain>
    </source>
</reference>
<name>A0A1H1P8K2_9CELL</name>
<dbReference type="EMBL" id="LT629776">
    <property type="protein sequence ID" value="SDS07522.1"/>
    <property type="molecule type" value="Genomic_DNA"/>
</dbReference>
<keyword evidence="1" id="KW-0534">Nitrate assimilation</keyword>
<feature type="region of interest" description="Disordered" evidence="2">
    <location>
        <begin position="1"/>
        <end position="27"/>
    </location>
</feature>
<dbReference type="GO" id="GO:0051082">
    <property type="term" value="F:unfolded protein binding"/>
    <property type="evidence" value="ECO:0007669"/>
    <property type="project" value="InterPro"/>
</dbReference>
<sequence>MKTTFLPKPTRRTPQLAPLSPVPASASQRRTTHMAASLLLGYPSLRTPQIVAEVRRAVVGLPDPVAARFTAFCDYTETRDPADLEAEYVRTFDLKRKCSMYLTYFATGDTRKRGTALVRFVEAYKAAGWEIADDELPDYLPAVLELSAKAGEDSPEAAQIAAGLLGSHREGVEVLRSALASMTSPWTGVVEAVCLTLPALDRATEKRFVELVTSGPPTEMVGLSAMGPHESGPSGTLAPFALGGASAEEARR</sequence>
<dbReference type="Gene3D" id="1.10.3480.10">
    <property type="entry name" value="TorD-like"/>
    <property type="match status" value="1"/>
</dbReference>
<dbReference type="InterPro" id="IPR020945">
    <property type="entry name" value="DMSO/NO3_reduct_chaperone"/>
</dbReference>
<proteinExistence type="predicted"/>
<feature type="region of interest" description="Disordered" evidence="2">
    <location>
        <begin position="227"/>
        <end position="252"/>
    </location>
</feature>
<dbReference type="GO" id="GO:0051131">
    <property type="term" value="P:chaperone-mediated protein complex assembly"/>
    <property type="evidence" value="ECO:0007669"/>
    <property type="project" value="InterPro"/>
</dbReference>
<dbReference type="eggNOG" id="COG2180">
    <property type="taxonomic scope" value="Bacteria"/>
</dbReference>
<dbReference type="InterPro" id="IPR003765">
    <property type="entry name" value="NO3_reductase_chaperone_NarJ"/>
</dbReference>
<dbReference type="STRING" id="545619.SAMN04489860_0736"/>
<organism evidence="3 4">
    <name type="scientific">Paraoerskovia marina</name>
    <dbReference type="NCBI Taxonomy" id="545619"/>
    <lineage>
        <taxon>Bacteria</taxon>
        <taxon>Bacillati</taxon>
        <taxon>Actinomycetota</taxon>
        <taxon>Actinomycetes</taxon>
        <taxon>Micrococcales</taxon>
        <taxon>Cellulomonadaceae</taxon>
        <taxon>Paraoerskovia</taxon>
    </lineage>
</organism>
<keyword evidence="4" id="KW-1185">Reference proteome</keyword>
<dbReference type="AlphaFoldDB" id="A0A1H1P8K2"/>
<dbReference type="PANTHER" id="PTHR43680">
    <property type="entry name" value="NITRATE REDUCTASE MOLYBDENUM COFACTOR ASSEMBLY CHAPERONE"/>
    <property type="match status" value="1"/>
</dbReference>
<accession>A0A1H1P8K2</accession>
<gene>
    <name evidence="3" type="ORF">SAMN04489860_0736</name>
</gene>
<dbReference type="PANTHER" id="PTHR43680:SF2">
    <property type="entry name" value="NITRATE REDUCTASE MOLYBDENUM COFACTOR ASSEMBLY CHAPERONE NARJ"/>
    <property type="match status" value="1"/>
</dbReference>
<protein>
    <submittedName>
        <fullName evidence="3">Respiratory nitrate reductase chaperone NarJ</fullName>
    </submittedName>
</protein>
<dbReference type="GO" id="GO:0042128">
    <property type="term" value="P:nitrate assimilation"/>
    <property type="evidence" value="ECO:0007669"/>
    <property type="project" value="UniProtKB-KW"/>
</dbReference>
<evidence type="ECO:0000313" key="3">
    <source>
        <dbReference type="EMBL" id="SDS07522.1"/>
    </source>
</evidence>
<dbReference type="Proteomes" id="UP000185663">
    <property type="component" value="Chromosome I"/>
</dbReference>
<dbReference type="RefSeq" id="WP_231959278.1">
    <property type="nucleotide sequence ID" value="NZ_LT629776.1"/>
</dbReference>
<dbReference type="InterPro" id="IPR036411">
    <property type="entry name" value="TorD-like_sf"/>
</dbReference>